<sequence length="106" mass="12564">MCVNHTWIYQKLLKKEFQFWKKNLKIIGLYKQCKKTKPVFNFISNRQQVPITRTSNTDHWRLGDQKTNANPTLTSQCKLDEGSDPNYITEQTSGERPIRRYQLDGD</sequence>
<dbReference type="EMBL" id="CARXXK010000002">
    <property type="protein sequence ID" value="CAI6360059.1"/>
    <property type="molecule type" value="Genomic_DNA"/>
</dbReference>
<keyword evidence="3" id="KW-1185">Reference proteome</keyword>
<feature type="region of interest" description="Disordered" evidence="1">
    <location>
        <begin position="58"/>
        <end position="106"/>
    </location>
</feature>
<evidence type="ECO:0000256" key="1">
    <source>
        <dbReference type="SAM" id="MobiDB-lite"/>
    </source>
</evidence>
<feature type="compositionally biased region" description="Basic and acidic residues" evidence="1">
    <location>
        <begin position="96"/>
        <end position="106"/>
    </location>
</feature>
<gene>
    <name evidence="2" type="ORF">MEUPH1_LOCUS15401</name>
</gene>
<protein>
    <submittedName>
        <fullName evidence="2">Uncharacterized protein</fullName>
    </submittedName>
</protein>
<evidence type="ECO:0000313" key="3">
    <source>
        <dbReference type="Proteomes" id="UP001160148"/>
    </source>
</evidence>
<reference evidence="2 3" key="1">
    <citation type="submission" date="2023-01" db="EMBL/GenBank/DDBJ databases">
        <authorList>
            <person name="Whitehead M."/>
        </authorList>
    </citation>
    <scope>NUCLEOTIDE SEQUENCE [LARGE SCALE GENOMIC DNA]</scope>
</reference>
<organism evidence="2 3">
    <name type="scientific">Macrosiphum euphorbiae</name>
    <name type="common">potato aphid</name>
    <dbReference type="NCBI Taxonomy" id="13131"/>
    <lineage>
        <taxon>Eukaryota</taxon>
        <taxon>Metazoa</taxon>
        <taxon>Ecdysozoa</taxon>
        <taxon>Arthropoda</taxon>
        <taxon>Hexapoda</taxon>
        <taxon>Insecta</taxon>
        <taxon>Pterygota</taxon>
        <taxon>Neoptera</taxon>
        <taxon>Paraneoptera</taxon>
        <taxon>Hemiptera</taxon>
        <taxon>Sternorrhyncha</taxon>
        <taxon>Aphidomorpha</taxon>
        <taxon>Aphidoidea</taxon>
        <taxon>Aphididae</taxon>
        <taxon>Macrosiphini</taxon>
        <taxon>Macrosiphum</taxon>
    </lineage>
</organism>
<evidence type="ECO:0000313" key="2">
    <source>
        <dbReference type="EMBL" id="CAI6360059.1"/>
    </source>
</evidence>
<dbReference type="Proteomes" id="UP001160148">
    <property type="component" value="Unassembled WGS sequence"/>
</dbReference>
<accession>A0AAV0WVI0</accession>
<feature type="compositionally biased region" description="Polar residues" evidence="1">
    <location>
        <begin position="65"/>
        <end position="77"/>
    </location>
</feature>
<comment type="caution">
    <text evidence="2">The sequence shown here is derived from an EMBL/GenBank/DDBJ whole genome shotgun (WGS) entry which is preliminary data.</text>
</comment>
<proteinExistence type="predicted"/>
<dbReference type="AlphaFoldDB" id="A0AAV0WVI0"/>
<name>A0AAV0WVI0_9HEMI</name>